<dbReference type="GO" id="GO:0009103">
    <property type="term" value="P:lipopolysaccharide biosynthetic process"/>
    <property type="evidence" value="ECO:0007669"/>
    <property type="project" value="TreeGrafter"/>
</dbReference>
<dbReference type="SUPFAM" id="SSF53756">
    <property type="entry name" value="UDP-Glycosyltransferase/glycogen phosphorylase"/>
    <property type="match status" value="1"/>
</dbReference>
<evidence type="ECO:0000313" key="6">
    <source>
        <dbReference type="Proteomes" id="UP000238565"/>
    </source>
</evidence>
<evidence type="ECO:0000256" key="2">
    <source>
        <dbReference type="SAM" id="Phobius"/>
    </source>
</evidence>
<organism evidence="5 6">
    <name type="scientific">Cloacibacterium normanense</name>
    <dbReference type="NCBI Taxonomy" id="237258"/>
    <lineage>
        <taxon>Bacteria</taxon>
        <taxon>Pseudomonadati</taxon>
        <taxon>Bacteroidota</taxon>
        <taxon>Flavobacteriia</taxon>
        <taxon>Flavobacteriales</taxon>
        <taxon>Weeksellaceae</taxon>
    </lineage>
</organism>
<feature type="transmembrane region" description="Helical" evidence="2">
    <location>
        <begin position="97"/>
        <end position="114"/>
    </location>
</feature>
<proteinExistence type="predicted"/>
<evidence type="ECO:0000259" key="3">
    <source>
        <dbReference type="Pfam" id="PF00534"/>
    </source>
</evidence>
<dbReference type="InterPro" id="IPR028098">
    <property type="entry name" value="Glyco_trans_4-like_N"/>
</dbReference>
<dbReference type="Proteomes" id="UP000238565">
    <property type="component" value="Unassembled WGS sequence"/>
</dbReference>
<dbReference type="PANTHER" id="PTHR46401">
    <property type="entry name" value="GLYCOSYLTRANSFERASE WBBK-RELATED"/>
    <property type="match status" value="1"/>
</dbReference>
<feature type="transmembrane region" description="Helical" evidence="2">
    <location>
        <begin position="69"/>
        <end position="88"/>
    </location>
</feature>
<keyword evidence="2" id="KW-0812">Transmembrane</keyword>
<dbReference type="Pfam" id="PF00534">
    <property type="entry name" value="Glycos_transf_1"/>
    <property type="match status" value="1"/>
</dbReference>
<sequence>MKSKLWIASELFYPDQTSSAFYITKIANELADKYEVHVVTATKEAESDVYIDPRVKVNRISSDFNKNSLLSRTIGFVYVSLSFFFFLLKRMKKKENLLIITNPAPFIILAAILTKIKKANLKILVHDVFPENTISAGIFKSKKSLGYRFLQIIFCKAYSTAQKIIVCGRDMQDIFQKKIKNVEVLVITNWAETDILTPQKCDWNDKIVFQFAGNMGRVQGLDKLMRILNKVKNPLLEFHFVGNGAYKEKIETLKEQFQLDFVKIYPPFQRENQIKVLNTCNIGLVTLSNGMYGLGTPSKSYNIMAVGRPIFYIGELKTEIREMILENKIGFVFTWEEKNKIINFLNNLSLADLGIFNEKGQKAREIAENYYSEDKILNQYKKHL</sequence>
<dbReference type="CDD" id="cd03794">
    <property type="entry name" value="GT4_WbuB-like"/>
    <property type="match status" value="1"/>
</dbReference>
<dbReference type="InterPro" id="IPR001296">
    <property type="entry name" value="Glyco_trans_1"/>
</dbReference>
<evidence type="ECO:0000256" key="1">
    <source>
        <dbReference type="ARBA" id="ARBA00022679"/>
    </source>
</evidence>
<name>A0A2S7I1Z7_9FLAO</name>
<keyword evidence="2" id="KW-0472">Membrane</keyword>
<dbReference type="Gene3D" id="3.40.50.2000">
    <property type="entry name" value="Glycogen Phosphorylase B"/>
    <property type="match status" value="2"/>
</dbReference>
<dbReference type="GO" id="GO:0016757">
    <property type="term" value="F:glycosyltransferase activity"/>
    <property type="evidence" value="ECO:0007669"/>
    <property type="project" value="InterPro"/>
</dbReference>
<dbReference type="Pfam" id="PF13439">
    <property type="entry name" value="Glyco_transf_4"/>
    <property type="match status" value="1"/>
</dbReference>
<evidence type="ECO:0000313" key="5">
    <source>
        <dbReference type="EMBL" id="PPZ90539.1"/>
    </source>
</evidence>
<keyword evidence="2" id="KW-1133">Transmembrane helix</keyword>
<dbReference type="AlphaFoldDB" id="A0A2S7I1Z7"/>
<feature type="domain" description="Glycosyl transferase family 1" evidence="3">
    <location>
        <begin position="204"/>
        <end position="338"/>
    </location>
</feature>
<comment type="caution">
    <text evidence="5">The sequence shown here is derived from an EMBL/GenBank/DDBJ whole genome shotgun (WGS) entry which is preliminary data.</text>
</comment>
<dbReference type="RefSeq" id="WP_104794448.1">
    <property type="nucleotide sequence ID" value="NZ_PTPZ01000010.1"/>
</dbReference>
<dbReference type="PANTHER" id="PTHR46401:SF2">
    <property type="entry name" value="GLYCOSYLTRANSFERASE WBBK-RELATED"/>
    <property type="match status" value="1"/>
</dbReference>
<feature type="domain" description="Glycosyltransferase subfamily 4-like N-terminal" evidence="4">
    <location>
        <begin position="22"/>
        <end position="193"/>
    </location>
</feature>
<reference evidence="5 6" key="1">
    <citation type="submission" date="2018-02" db="EMBL/GenBank/DDBJ databases">
        <title>Draft genome sequence of bacterial isolates from marine environment.</title>
        <authorList>
            <person name="Singh S.K."/>
            <person name="Hill R."/>
            <person name="Major S."/>
            <person name="Cai H."/>
            <person name="Li Y."/>
        </authorList>
    </citation>
    <scope>NUCLEOTIDE SEQUENCE [LARGE SCALE GENOMIC DNA]</scope>
    <source>
        <strain evidence="5 6">IMET F</strain>
    </source>
</reference>
<dbReference type="EMBL" id="PTPZ01000010">
    <property type="protein sequence ID" value="PPZ90539.1"/>
    <property type="molecule type" value="Genomic_DNA"/>
</dbReference>
<accession>A0A2S7I1Z7</accession>
<evidence type="ECO:0000259" key="4">
    <source>
        <dbReference type="Pfam" id="PF13439"/>
    </source>
</evidence>
<gene>
    <name evidence="5" type="ORF">C3729_12445</name>
</gene>
<keyword evidence="1" id="KW-0808">Transferase</keyword>
<protein>
    <submittedName>
        <fullName evidence="5">Uncharacterized protein</fullName>
    </submittedName>
</protein>